<organism evidence="2 3">
    <name type="scientific">Neptunomonas phycophila</name>
    <dbReference type="NCBI Taxonomy" id="1572645"/>
    <lineage>
        <taxon>Bacteria</taxon>
        <taxon>Pseudomonadati</taxon>
        <taxon>Pseudomonadota</taxon>
        <taxon>Gammaproteobacteria</taxon>
        <taxon>Oceanospirillales</taxon>
        <taxon>Oceanospirillaceae</taxon>
        <taxon>Neptunomonas</taxon>
    </lineage>
</organism>
<evidence type="ECO:0000256" key="1">
    <source>
        <dbReference type="SAM" id="Phobius"/>
    </source>
</evidence>
<dbReference type="EMBL" id="JAUOPG010000003">
    <property type="protein sequence ID" value="MDO6452962.1"/>
    <property type="molecule type" value="Genomic_DNA"/>
</dbReference>
<gene>
    <name evidence="2" type="primary">pilV</name>
    <name evidence="2" type="ORF">Q4490_05230</name>
</gene>
<dbReference type="Proteomes" id="UP001169862">
    <property type="component" value="Unassembled WGS sequence"/>
</dbReference>
<sequence length="164" mass="17507">MSEKLPEYVRRQGGVGLIEVLVTLIVLSIGLLGFASLQVRSVQMNQSAMSRTQAINAAYDIVDRVMVNKSAAALNTYAIAIGAAPPSMPTTIDSPTTRAQADLNEWFQQVQQLPSGDASLTIVGANEQLEVIVCWDDERGQGEASSAGNCGADGLTFFRFLADI</sequence>
<comment type="caution">
    <text evidence="2">The sequence shown here is derived from an EMBL/GenBank/DDBJ whole genome shotgun (WGS) entry which is preliminary data.</text>
</comment>
<accession>A0AAW7XIS2</accession>
<dbReference type="Pfam" id="PF07963">
    <property type="entry name" value="N_methyl"/>
    <property type="match status" value="1"/>
</dbReference>
<feature type="transmembrane region" description="Helical" evidence="1">
    <location>
        <begin position="20"/>
        <end position="39"/>
    </location>
</feature>
<evidence type="ECO:0000313" key="3">
    <source>
        <dbReference type="Proteomes" id="UP001169862"/>
    </source>
</evidence>
<protein>
    <submittedName>
        <fullName evidence="2">Type IV pilus modification protein PilV</fullName>
    </submittedName>
</protein>
<keyword evidence="1" id="KW-0472">Membrane</keyword>
<dbReference type="AlphaFoldDB" id="A0AAW7XIS2"/>
<dbReference type="InterPro" id="IPR013362">
    <property type="entry name" value="Pilus_4_PilV"/>
</dbReference>
<dbReference type="RefSeq" id="WP_303478484.1">
    <property type="nucleotide sequence ID" value="NZ_JAUOPG010000003.1"/>
</dbReference>
<dbReference type="NCBIfam" id="TIGR02523">
    <property type="entry name" value="type_IV_pilV"/>
    <property type="match status" value="1"/>
</dbReference>
<evidence type="ECO:0000313" key="2">
    <source>
        <dbReference type="EMBL" id="MDO6452962.1"/>
    </source>
</evidence>
<proteinExistence type="predicted"/>
<reference evidence="2" key="1">
    <citation type="submission" date="2023-07" db="EMBL/GenBank/DDBJ databases">
        <title>Genome content predicts the carbon catabolic preferences of heterotrophic bacteria.</title>
        <authorList>
            <person name="Gralka M."/>
        </authorList>
    </citation>
    <scope>NUCLEOTIDE SEQUENCE</scope>
    <source>
        <strain evidence="2">I2M16</strain>
    </source>
</reference>
<name>A0AAW7XIS2_9GAMM</name>
<keyword evidence="1" id="KW-1133">Transmembrane helix</keyword>
<dbReference type="InterPro" id="IPR012902">
    <property type="entry name" value="N_methyl_site"/>
</dbReference>
<keyword evidence="1" id="KW-0812">Transmembrane</keyword>